<dbReference type="Gene3D" id="3.40.50.880">
    <property type="match status" value="2"/>
</dbReference>
<feature type="active site" evidence="7">
    <location>
        <position position="487"/>
    </location>
</feature>
<dbReference type="Pfam" id="PF07722">
    <property type="entry name" value="Peptidase_C26"/>
    <property type="match status" value="2"/>
</dbReference>
<keyword evidence="3" id="KW-0964">Secreted</keyword>
<gene>
    <name evidence="10" type="primary">LOC118428959</name>
</gene>
<dbReference type="PROSITE" id="PS51273">
    <property type="entry name" value="GATASE_TYPE_1"/>
    <property type="match status" value="2"/>
</dbReference>
<feature type="active site" description="Nucleophile" evidence="6 7">
    <location>
        <position position="375"/>
    </location>
</feature>
<evidence type="ECO:0000256" key="1">
    <source>
        <dbReference type="ARBA" id="ARBA00004239"/>
    </source>
</evidence>
<dbReference type="PANTHER" id="PTHR11315">
    <property type="entry name" value="PROTEASE FAMILY C26 GAMMA-GLUTAMYL HYDROLASE"/>
    <property type="match status" value="1"/>
</dbReference>
<feature type="chain" id="PRO_5039923553" description="folate gamma-glutamyl hydrolase" evidence="8">
    <location>
        <begin position="21"/>
        <end position="563"/>
    </location>
</feature>
<feature type="signal peptide" evidence="8">
    <location>
        <begin position="1"/>
        <end position="20"/>
    </location>
</feature>
<accession>A0A9J7NAB6</accession>
<keyword evidence="9" id="KW-1185">Reference proteome</keyword>
<dbReference type="EC" id="3.4.19.9" evidence="7"/>
<organism evidence="9 10">
    <name type="scientific">Branchiostoma floridae</name>
    <name type="common">Florida lancelet</name>
    <name type="synonym">Amphioxus</name>
    <dbReference type="NCBI Taxonomy" id="7739"/>
    <lineage>
        <taxon>Eukaryota</taxon>
        <taxon>Metazoa</taxon>
        <taxon>Chordata</taxon>
        <taxon>Cephalochordata</taxon>
        <taxon>Leptocardii</taxon>
        <taxon>Amphioxiformes</taxon>
        <taxon>Branchiostomatidae</taxon>
        <taxon>Branchiostoma</taxon>
    </lineage>
</organism>
<evidence type="ECO:0000256" key="5">
    <source>
        <dbReference type="ARBA" id="ARBA00022801"/>
    </source>
</evidence>
<keyword evidence="5 7" id="KW-0378">Hydrolase</keyword>
<proteinExistence type="inferred from homology"/>
<evidence type="ECO:0000256" key="2">
    <source>
        <dbReference type="ARBA" id="ARBA00011083"/>
    </source>
</evidence>
<dbReference type="OMA" id="PLTHNNH"/>
<comment type="subcellular location">
    <subcellularLocation>
        <location evidence="1">Secreted</location>
        <location evidence="1">Extracellular space</location>
    </subcellularLocation>
</comment>
<dbReference type="PANTHER" id="PTHR11315:SF0">
    <property type="entry name" value="FOLATE GAMMA-GLUTAMYL HYDROLASE"/>
    <property type="match status" value="1"/>
</dbReference>
<comment type="similarity">
    <text evidence="2">Belongs to the peptidase C26 family.</text>
</comment>
<dbReference type="GeneID" id="118428959"/>
<dbReference type="GO" id="GO:0005576">
    <property type="term" value="C:extracellular region"/>
    <property type="evidence" value="ECO:0007669"/>
    <property type="project" value="UniProtKB-SubCell"/>
</dbReference>
<feature type="active site" description="Proton donor" evidence="6">
    <location>
        <position position="487"/>
    </location>
</feature>
<evidence type="ECO:0000256" key="7">
    <source>
        <dbReference type="PROSITE-ProRule" id="PRU00607"/>
    </source>
</evidence>
<feature type="active site" evidence="7">
    <location>
        <position position="244"/>
    </location>
</feature>
<comment type="catalytic activity">
    <reaction evidence="7">
        <text>(6S)-5,6,7,8-tetrahydrofolyl-(gamma-L-Glu)(n) + (n-1) H2O = (6S)-5,6,7,8-tetrahydrofolate + (n-1) L-glutamate</text>
        <dbReference type="Rhea" id="RHEA:56784"/>
        <dbReference type="Rhea" id="RHEA-COMP:14738"/>
        <dbReference type="ChEBI" id="CHEBI:15377"/>
        <dbReference type="ChEBI" id="CHEBI:29985"/>
        <dbReference type="ChEBI" id="CHEBI:57453"/>
        <dbReference type="ChEBI" id="CHEBI:141005"/>
        <dbReference type="EC" id="3.4.19.9"/>
    </reaction>
</comment>
<dbReference type="GO" id="GO:0046900">
    <property type="term" value="P:tetrahydrofolylpolyglutamate metabolic process"/>
    <property type="evidence" value="ECO:0000318"/>
    <property type="project" value="GO_Central"/>
</dbReference>
<dbReference type="InterPro" id="IPR029062">
    <property type="entry name" value="Class_I_gatase-like"/>
</dbReference>
<feature type="active site" description="Nucleophile" evidence="7">
    <location>
        <position position="132"/>
    </location>
</feature>
<dbReference type="Proteomes" id="UP000001554">
    <property type="component" value="Chromosome 13"/>
</dbReference>
<dbReference type="GO" id="GO:0005773">
    <property type="term" value="C:vacuole"/>
    <property type="evidence" value="ECO:0000318"/>
    <property type="project" value="GO_Central"/>
</dbReference>
<dbReference type="OrthoDB" id="64220at2759"/>
<dbReference type="SUPFAM" id="SSF52317">
    <property type="entry name" value="Class I glutamine amidotransferase-like"/>
    <property type="match status" value="2"/>
</dbReference>
<evidence type="ECO:0000313" key="9">
    <source>
        <dbReference type="Proteomes" id="UP000001554"/>
    </source>
</evidence>
<reference evidence="9" key="1">
    <citation type="journal article" date="2020" name="Nat. Ecol. Evol.">
        <title>Deeply conserved synteny resolves early events in vertebrate evolution.</title>
        <authorList>
            <person name="Simakov O."/>
            <person name="Marletaz F."/>
            <person name="Yue J.X."/>
            <person name="O'Connell B."/>
            <person name="Jenkins J."/>
            <person name="Brandt A."/>
            <person name="Calef R."/>
            <person name="Tung C.H."/>
            <person name="Huang T.K."/>
            <person name="Schmutz J."/>
            <person name="Satoh N."/>
            <person name="Yu J.K."/>
            <person name="Putnam N.H."/>
            <person name="Green R.E."/>
            <person name="Rokhsar D.S."/>
        </authorList>
    </citation>
    <scope>NUCLEOTIDE SEQUENCE [LARGE SCALE GENOMIC DNA]</scope>
    <source>
        <strain evidence="9">S238N-H82</strain>
    </source>
</reference>
<dbReference type="PROSITE" id="PS51275">
    <property type="entry name" value="PEPTIDASE_C26_GGH"/>
    <property type="match status" value="2"/>
</dbReference>
<evidence type="ECO:0000313" key="10">
    <source>
        <dbReference type="RefSeq" id="XP_035695176.1"/>
    </source>
</evidence>
<evidence type="ECO:0000256" key="8">
    <source>
        <dbReference type="SAM" id="SignalP"/>
    </source>
</evidence>
<dbReference type="GO" id="GO:0034722">
    <property type="term" value="F:gamma-glutamyl-peptidase activity"/>
    <property type="evidence" value="ECO:0000318"/>
    <property type="project" value="GO_Central"/>
</dbReference>
<evidence type="ECO:0000256" key="3">
    <source>
        <dbReference type="ARBA" id="ARBA00022525"/>
    </source>
</evidence>
<keyword evidence="4 8" id="KW-0732">Signal</keyword>
<dbReference type="FunFam" id="3.40.50.880:FF:000024">
    <property type="entry name" value="Folate gamma-glutamyl hydrolase"/>
    <property type="match status" value="2"/>
</dbReference>
<dbReference type="RefSeq" id="XP_035695176.1">
    <property type="nucleotide sequence ID" value="XM_035839283.1"/>
</dbReference>
<dbReference type="InterPro" id="IPR015527">
    <property type="entry name" value="Pept_C26_g-glut_hydrolase"/>
</dbReference>
<sequence>MMANLAVLNLVIVAVGIAQGLSVRDFPEVNDRPIIGVIAQASGGAIAKFGKTYIPASYIKYLESAGARVVPIRVNLTTAEYTKLFNSLNGVLYPGGSVNLFTSGYAKSAKIFYDLAIKAFDEGDYFPVWGTCMGFQQLTALTSDRNVLTTCKGTENKSYKLNFSKDYMSSRMFGKVPVDILTDLATLPLTPNFHKYCLTPQIFTDDAKLKSFYKILSTNTDDDGMEFVSSMEAIKYPVYGVQWHPEKNNFEFGSILKITHSDAATRVSQAMANFLVSEGVIAQASGEARAKFGKTYIPATYIKYLESAGARVVPIRVNLTTAEYTKLFNSLNGVLYPGGGVNKFTSGYAKSAKIFYDLALKAFDEGDYFPVWGTCMGFQELTALTSDRDVLTTCKGTGNKSYKLNFSKDYKSSRMFGKVPADILTDMATLPLTPNFHKYCLTPQNFTDDAKLKSFYKILSTNTDDDGMEFVSSMEAIKYPVYGIQWHPEKNNFEFGSPLKITHSDAATRVSQAMANFLVSEARRSQHKFASAEEERSALIYNYTPVYTGRTAPAQFEQCYFFD</sequence>
<evidence type="ECO:0000256" key="6">
    <source>
        <dbReference type="PIRSR" id="PIRSR615527-1"/>
    </source>
</evidence>
<dbReference type="KEGG" id="bfo:118428959"/>
<reference evidence="10" key="2">
    <citation type="submission" date="2025-08" db="UniProtKB">
        <authorList>
            <consortium name="RefSeq"/>
        </authorList>
    </citation>
    <scope>IDENTIFICATION</scope>
    <source>
        <strain evidence="10">S238N-H82</strain>
        <tissue evidence="10">Testes</tissue>
    </source>
</reference>
<evidence type="ECO:0000256" key="4">
    <source>
        <dbReference type="ARBA" id="ARBA00022729"/>
    </source>
</evidence>
<dbReference type="InterPro" id="IPR011697">
    <property type="entry name" value="Peptidase_C26"/>
</dbReference>
<dbReference type="AlphaFoldDB" id="A0A9J7NAB6"/>
<protein>
    <recommendedName>
        <fullName evidence="7">folate gamma-glutamyl hydrolase</fullName>
        <ecNumber evidence="7">3.4.19.9</ecNumber>
    </recommendedName>
</protein>
<name>A0A9J7NAB6_BRAFL</name>